<evidence type="ECO:0000259" key="9">
    <source>
        <dbReference type="PROSITE" id="PS51294"/>
    </source>
</evidence>
<feature type="domain" description="Myb-like" evidence="7">
    <location>
        <begin position="75"/>
        <end position="125"/>
    </location>
</feature>
<evidence type="ECO:0000256" key="4">
    <source>
        <dbReference type="ARBA" id="ARBA00023163"/>
    </source>
</evidence>
<dbReference type="Proteomes" id="UP000585474">
    <property type="component" value="Unassembled WGS sequence"/>
</dbReference>
<dbReference type="GO" id="GO:0005634">
    <property type="term" value="C:nucleus"/>
    <property type="evidence" value="ECO:0007669"/>
    <property type="project" value="UniProtKB-SubCell"/>
</dbReference>
<protein>
    <submittedName>
        <fullName evidence="10">Homeodomain-like superfamily protein</fullName>
    </submittedName>
</protein>
<gene>
    <name evidence="10" type="ORF">Acr_00g0038810</name>
</gene>
<dbReference type="InterPro" id="IPR009057">
    <property type="entry name" value="Homeodomain-like_sf"/>
</dbReference>
<dbReference type="PROSITE" id="PS51293">
    <property type="entry name" value="SANT"/>
    <property type="match status" value="1"/>
</dbReference>
<keyword evidence="2" id="KW-0805">Transcription regulation</keyword>
<evidence type="ECO:0000256" key="5">
    <source>
        <dbReference type="ARBA" id="ARBA00023242"/>
    </source>
</evidence>
<dbReference type="Gene3D" id="1.10.10.60">
    <property type="entry name" value="Homeodomain-like"/>
    <property type="match status" value="1"/>
</dbReference>
<dbReference type="NCBIfam" id="TIGR01557">
    <property type="entry name" value="myb_SHAQKYF"/>
    <property type="match status" value="1"/>
</dbReference>
<keyword evidence="3 10" id="KW-0238">DNA-binding</keyword>
<evidence type="ECO:0000256" key="6">
    <source>
        <dbReference type="SAM" id="MobiDB-lite"/>
    </source>
</evidence>
<dbReference type="Pfam" id="PF00249">
    <property type="entry name" value="Myb_DNA-binding"/>
    <property type="match status" value="1"/>
</dbReference>
<evidence type="ECO:0000259" key="7">
    <source>
        <dbReference type="PROSITE" id="PS50090"/>
    </source>
</evidence>
<dbReference type="AlphaFoldDB" id="A0A7J0DH86"/>
<dbReference type="PROSITE" id="PS50090">
    <property type="entry name" value="MYB_LIKE"/>
    <property type="match status" value="1"/>
</dbReference>
<dbReference type="CDD" id="cd00167">
    <property type="entry name" value="SANT"/>
    <property type="match status" value="1"/>
</dbReference>
<reference evidence="11" key="1">
    <citation type="submission" date="2019-07" db="EMBL/GenBank/DDBJ databases">
        <title>De Novo Assembly of kiwifruit Actinidia rufa.</title>
        <authorList>
            <person name="Sugita-Konishi S."/>
            <person name="Sato K."/>
            <person name="Mori E."/>
            <person name="Abe Y."/>
            <person name="Kisaki G."/>
            <person name="Hamano K."/>
            <person name="Suezawa K."/>
            <person name="Otani M."/>
            <person name="Fukuda T."/>
            <person name="Manabe T."/>
            <person name="Gomi K."/>
            <person name="Tabuchi M."/>
            <person name="Akimitsu K."/>
            <person name="Kataoka I."/>
        </authorList>
    </citation>
    <scope>NUCLEOTIDE SEQUENCE [LARGE SCALE GENOMIC DNA]</scope>
    <source>
        <strain evidence="11">cv. Fuchu</strain>
    </source>
</reference>
<dbReference type="SMART" id="SM00717">
    <property type="entry name" value="SANT"/>
    <property type="match status" value="1"/>
</dbReference>
<dbReference type="InterPro" id="IPR006447">
    <property type="entry name" value="Myb_dom_plants"/>
</dbReference>
<feature type="compositionally biased region" description="Basic residues" evidence="6">
    <location>
        <begin position="149"/>
        <end position="159"/>
    </location>
</feature>
<evidence type="ECO:0000256" key="2">
    <source>
        <dbReference type="ARBA" id="ARBA00023015"/>
    </source>
</evidence>
<dbReference type="SUPFAM" id="SSF46689">
    <property type="entry name" value="Homeodomain-like"/>
    <property type="match status" value="1"/>
</dbReference>
<keyword evidence="4" id="KW-0804">Transcription</keyword>
<feature type="region of interest" description="Disordered" evidence="6">
    <location>
        <begin position="170"/>
        <end position="257"/>
    </location>
</feature>
<proteinExistence type="predicted"/>
<feature type="domain" description="HTH myb-type" evidence="9">
    <location>
        <begin position="75"/>
        <end position="129"/>
    </location>
</feature>
<dbReference type="GO" id="GO:0010468">
    <property type="term" value="P:regulation of gene expression"/>
    <property type="evidence" value="ECO:0007669"/>
    <property type="project" value="UniProtKB-ARBA"/>
</dbReference>
<dbReference type="PROSITE" id="PS51294">
    <property type="entry name" value="HTH_MYB"/>
    <property type="match status" value="1"/>
</dbReference>
<dbReference type="OrthoDB" id="118550at2759"/>
<keyword evidence="10" id="KW-0371">Homeobox</keyword>
<organism evidence="10 11">
    <name type="scientific">Actinidia rufa</name>
    <dbReference type="NCBI Taxonomy" id="165716"/>
    <lineage>
        <taxon>Eukaryota</taxon>
        <taxon>Viridiplantae</taxon>
        <taxon>Streptophyta</taxon>
        <taxon>Embryophyta</taxon>
        <taxon>Tracheophyta</taxon>
        <taxon>Spermatophyta</taxon>
        <taxon>Magnoliopsida</taxon>
        <taxon>eudicotyledons</taxon>
        <taxon>Gunneridae</taxon>
        <taxon>Pentapetalae</taxon>
        <taxon>asterids</taxon>
        <taxon>Ericales</taxon>
        <taxon>Actinidiaceae</taxon>
        <taxon>Actinidia</taxon>
    </lineage>
</organism>
<feature type="compositionally biased region" description="Low complexity" evidence="6">
    <location>
        <begin position="235"/>
        <end position="245"/>
    </location>
</feature>
<accession>A0A7J0DH86</accession>
<feature type="compositionally biased region" description="Polar residues" evidence="6">
    <location>
        <begin position="177"/>
        <end position="222"/>
    </location>
</feature>
<dbReference type="PANTHER" id="PTHR12802:SF155">
    <property type="entry name" value="DEUBIQUITINASE MYSM1"/>
    <property type="match status" value="1"/>
</dbReference>
<keyword evidence="5" id="KW-0539">Nucleus</keyword>
<dbReference type="PANTHER" id="PTHR12802">
    <property type="entry name" value="SWI/SNF COMPLEX-RELATED"/>
    <property type="match status" value="1"/>
</dbReference>
<feature type="region of interest" description="Disordered" evidence="6">
    <location>
        <begin position="140"/>
        <end position="159"/>
    </location>
</feature>
<evidence type="ECO:0000256" key="1">
    <source>
        <dbReference type="ARBA" id="ARBA00004123"/>
    </source>
</evidence>
<evidence type="ECO:0000313" key="10">
    <source>
        <dbReference type="EMBL" id="GFS35280.1"/>
    </source>
</evidence>
<dbReference type="GO" id="GO:0003677">
    <property type="term" value="F:DNA binding"/>
    <property type="evidence" value="ECO:0007669"/>
    <property type="project" value="UniProtKB-KW"/>
</dbReference>
<dbReference type="InterPro" id="IPR017884">
    <property type="entry name" value="SANT_dom"/>
</dbReference>
<name>A0A7J0DH86_9ERIC</name>
<feature type="domain" description="SANT" evidence="8">
    <location>
        <begin position="78"/>
        <end position="129"/>
    </location>
</feature>
<keyword evidence="11" id="KW-1185">Reference proteome</keyword>
<dbReference type="EMBL" id="BJWL01000226">
    <property type="protein sequence ID" value="GFS35280.1"/>
    <property type="molecule type" value="Genomic_DNA"/>
</dbReference>
<dbReference type="FunFam" id="1.10.10.60:FF:000023">
    <property type="entry name" value="protein REVEILLE 6 isoform X1"/>
    <property type="match status" value="1"/>
</dbReference>
<feature type="region of interest" description="Disordered" evidence="6">
    <location>
        <begin position="398"/>
        <end position="462"/>
    </location>
</feature>
<comment type="caution">
    <text evidence="10">The sequence shown here is derived from an EMBL/GenBank/DDBJ whole genome shotgun (WGS) entry which is preliminary data.</text>
</comment>
<dbReference type="InterPro" id="IPR017930">
    <property type="entry name" value="Myb_dom"/>
</dbReference>
<feature type="compositionally biased region" description="Polar residues" evidence="6">
    <location>
        <begin position="419"/>
        <end position="443"/>
    </location>
</feature>
<dbReference type="InterPro" id="IPR001005">
    <property type="entry name" value="SANT/Myb"/>
</dbReference>
<comment type="subcellular location">
    <subcellularLocation>
        <location evidence="1">Nucleus</location>
    </subcellularLocation>
</comment>
<evidence type="ECO:0000256" key="3">
    <source>
        <dbReference type="ARBA" id="ARBA00023125"/>
    </source>
</evidence>
<feature type="compositionally biased region" description="Polar residues" evidence="6">
    <location>
        <begin position="452"/>
        <end position="462"/>
    </location>
</feature>
<evidence type="ECO:0000313" key="11">
    <source>
        <dbReference type="Proteomes" id="UP000585474"/>
    </source>
</evidence>
<evidence type="ECO:0000259" key="8">
    <source>
        <dbReference type="PROSITE" id="PS51293"/>
    </source>
</evidence>
<sequence>MYRSTGQLVLEELFFNHLLRPSIQDQYGGSQSNTVVPTGNGTSLDVGTHSVNAAKLEEQFLSGSDYAPKVRKPYTITKQRERWTEEEHNKFIEALKLYGRAWRRIEEHVGTKTAVQIRSHAQKYFSKVIRHSVNGDASAVQPIEIPAPRPKRKPAHPYPRKLVAPLKTGSLVEEQQRSSASPNLSVSGQENQSSTSVLSATGSETLGLTDTNTPNGSLSPISSGDGVNPGGFFLSKPNSSPNSSPEETGSLLEVKSPASSTPAEQVFVNLELFPQDGAFVKEESSEVASIQSLKLFGKTVLVTDSQRLSLPAMETCKSLPSFMNDERPVPTPWNLMPTEFSNWNTEGPWNPAAFYYMRFPNENSKPGNGDSGPPLPCWAYYGGMPFPCPPLHYLVPPKAPQPSVSGQTQNREDQKEGSRTSSNTGSANASDMNWEVETQSRQLSSDKEEKGQQSTTLVKPSDNLSFSDQRAILDKCLKGFVPYKRCLAERDTSSTVTGAEREEQRIRLCL</sequence>